<dbReference type="PANTHER" id="PTHR18895">
    <property type="entry name" value="HEMK METHYLTRANSFERASE"/>
    <property type="match status" value="1"/>
</dbReference>
<evidence type="ECO:0000256" key="1">
    <source>
        <dbReference type="ARBA" id="ARBA00022603"/>
    </source>
</evidence>
<evidence type="ECO:0000256" key="2">
    <source>
        <dbReference type="ARBA" id="ARBA00022679"/>
    </source>
</evidence>
<dbReference type="PANTHER" id="PTHR18895:SF74">
    <property type="entry name" value="MTRF1L RELEASE FACTOR GLUTAMINE METHYLTRANSFERASE"/>
    <property type="match status" value="1"/>
</dbReference>
<dbReference type="InterPro" id="IPR004556">
    <property type="entry name" value="HemK-like"/>
</dbReference>
<keyword evidence="3" id="KW-0949">S-adenosyl-L-methionine</keyword>
<dbReference type="GO" id="GO:0005739">
    <property type="term" value="C:mitochondrion"/>
    <property type="evidence" value="ECO:0007669"/>
    <property type="project" value="TreeGrafter"/>
</dbReference>
<dbReference type="SUPFAM" id="SSF53335">
    <property type="entry name" value="S-adenosyl-L-methionine-dependent methyltransferases"/>
    <property type="match status" value="1"/>
</dbReference>
<dbReference type="Proteomes" id="UP001203297">
    <property type="component" value="Unassembled WGS sequence"/>
</dbReference>
<comment type="caution">
    <text evidence="4">The sequence shown here is derived from an EMBL/GenBank/DDBJ whole genome shotgun (WGS) entry which is preliminary data.</text>
</comment>
<keyword evidence="1 4" id="KW-0489">Methyltransferase</keyword>
<dbReference type="Gene3D" id="3.40.50.150">
    <property type="entry name" value="Vaccinia Virus protein VP39"/>
    <property type="match status" value="1"/>
</dbReference>
<organism evidence="4 5">
    <name type="scientific">Multifurca ochricompacta</name>
    <dbReference type="NCBI Taxonomy" id="376703"/>
    <lineage>
        <taxon>Eukaryota</taxon>
        <taxon>Fungi</taxon>
        <taxon>Dikarya</taxon>
        <taxon>Basidiomycota</taxon>
        <taxon>Agaricomycotina</taxon>
        <taxon>Agaricomycetes</taxon>
        <taxon>Russulales</taxon>
        <taxon>Russulaceae</taxon>
        <taxon>Multifurca</taxon>
    </lineage>
</organism>
<dbReference type="InterPro" id="IPR029063">
    <property type="entry name" value="SAM-dependent_MTases_sf"/>
</dbReference>
<protein>
    <submittedName>
        <fullName evidence="4">S-adenosyl-L-methionine-dependent methyltransferase</fullName>
    </submittedName>
</protein>
<reference evidence="4" key="1">
    <citation type="journal article" date="2022" name="New Phytol.">
        <title>Evolutionary transition to the ectomycorrhizal habit in the genomes of a hyperdiverse lineage of mushroom-forming fungi.</title>
        <authorList>
            <person name="Looney B."/>
            <person name="Miyauchi S."/>
            <person name="Morin E."/>
            <person name="Drula E."/>
            <person name="Courty P.E."/>
            <person name="Kohler A."/>
            <person name="Kuo A."/>
            <person name="LaButti K."/>
            <person name="Pangilinan J."/>
            <person name="Lipzen A."/>
            <person name="Riley R."/>
            <person name="Andreopoulos W."/>
            <person name="He G."/>
            <person name="Johnson J."/>
            <person name="Nolan M."/>
            <person name="Tritt A."/>
            <person name="Barry K.W."/>
            <person name="Grigoriev I.V."/>
            <person name="Nagy L.G."/>
            <person name="Hibbett D."/>
            <person name="Henrissat B."/>
            <person name="Matheny P.B."/>
            <person name="Labbe J."/>
            <person name="Martin F.M."/>
        </authorList>
    </citation>
    <scope>NUCLEOTIDE SEQUENCE</scope>
    <source>
        <strain evidence="4">BPL690</strain>
    </source>
</reference>
<dbReference type="CDD" id="cd02440">
    <property type="entry name" value="AdoMet_MTases"/>
    <property type="match status" value="1"/>
</dbReference>
<name>A0AAD4MAD7_9AGAM</name>
<dbReference type="InterPro" id="IPR050320">
    <property type="entry name" value="N5-glutamine_MTase"/>
</dbReference>
<dbReference type="GO" id="GO:0008276">
    <property type="term" value="F:protein methyltransferase activity"/>
    <property type="evidence" value="ECO:0007669"/>
    <property type="project" value="InterPro"/>
</dbReference>
<proteinExistence type="predicted"/>
<gene>
    <name evidence="4" type="ORF">B0F90DRAFT_1624865</name>
</gene>
<dbReference type="EMBL" id="WTXG01000005">
    <property type="protein sequence ID" value="KAI0305434.1"/>
    <property type="molecule type" value="Genomic_DNA"/>
</dbReference>
<evidence type="ECO:0000256" key="3">
    <source>
        <dbReference type="ARBA" id="ARBA00022691"/>
    </source>
</evidence>
<keyword evidence="2" id="KW-0808">Transferase</keyword>
<dbReference type="Gene3D" id="1.10.8.10">
    <property type="entry name" value="DNA helicase RuvA subunit, C-terminal domain"/>
    <property type="match status" value="1"/>
</dbReference>
<dbReference type="NCBIfam" id="TIGR00536">
    <property type="entry name" value="hemK_fam"/>
    <property type="match status" value="1"/>
</dbReference>
<sequence>MPRFVNIPQLVTKLASQIGTVSARLELKWLMQAIHFAENSRGCRIQSLLATMLSRRVRGEPIQYILGTQPFGHLNILTRPPVLIPRPETEYWTLRLADSIITPSPQKPAHVLDLCTGSGCIPLLLCSTWTPGSTLAVGVDISLEALKLAQDNTLAHASVVSLAFPHSQTPKNVFVPLHADVRDTSGLLNALSLWRPFDVITANPPYIPRVQYAKLDRSVRDFEDPAALLGDPPGAPDRNGLTFYSDIARLVSQGHILAASGWLVLEVGDGQARAVENIIRSVARMNNIEIWADQWGKDRVVVARWHE</sequence>
<dbReference type="AlphaFoldDB" id="A0AAD4MAD7"/>
<dbReference type="GO" id="GO:0032259">
    <property type="term" value="P:methylation"/>
    <property type="evidence" value="ECO:0007669"/>
    <property type="project" value="UniProtKB-KW"/>
</dbReference>
<evidence type="ECO:0000313" key="5">
    <source>
        <dbReference type="Proteomes" id="UP001203297"/>
    </source>
</evidence>
<evidence type="ECO:0000313" key="4">
    <source>
        <dbReference type="EMBL" id="KAI0305434.1"/>
    </source>
</evidence>
<accession>A0AAD4MAD7</accession>
<keyword evidence="5" id="KW-1185">Reference proteome</keyword>